<protein>
    <submittedName>
        <fullName evidence="1">Uncharacterized protein</fullName>
    </submittedName>
</protein>
<comment type="caution">
    <text evidence="1">The sequence shown here is derived from an EMBL/GenBank/DDBJ whole genome shotgun (WGS) entry which is preliminary data.</text>
</comment>
<dbReference type="EMBL" id="CAJNNW010026410">
    <property type="protein sequence ID" value="CAE8685076.1"/>
    <property type="molecule type" value="Genomic_DNA"/>
</dbReference>
<organism evidence="1 2">
    <name type="scientific">Polarella glacialis</name>
    <name type="common">Dinoflagellate</name>
    <dbReference type="NCBI Taxonomy" id="89957"/>
    <lineage>
        <taxon>Eukaryota</taxon>
        <taxon>Sar</taxon>
        <taxon>Alveolata</taxon>
        <taxon>Dinophyceae</taxon>
        <taxon>Suessiales</taxon>
        <taxon>Suessiaceae</taxon>
        <taxon>Polarella</taxon>
    </lineage>
</organism>
<evidence type="ECO:0000313" key="1">
    <source>
        <dbReference type="EMBL" id="CAE8685076.1"/>
    </source>
</evidence>
<feature type="non-terminal residue" evidence="1">
    <location>
        <position position="1"/>
    </location>
</feature>
<dbReference type="Proteomes" id="UP000626109">
    <property type="component" value="Unassembled WGS sequence"/>
</dbReference>
<dbReference type="AlphaFoldDB" id="A0A813JXA1"/>
<accession>A0A813JXA1</accession>
<evidence type="ECO:0000313" key="2">
    <source>
        <dbReference type="Proteomes" id="UP000626109"/>
    </source>
</evidence>
<sequence length="98" mass="10996">LGVAVMPAVMPEQIWWMGVNISHVQLKNDAITPLPRRMPKWGATQQFFKSPPLALPGGWVIFCIATLRFGLICCCFSSCLSCCCCCCWWWCCCCCLLV</sequence>
<proteinExistence type="predicted"/>
<reference evidence="1" key="1">
    <citation type="submission" date="2021-02" db="EMBL/GenBank/DDBJ databases">
        <authorList>
            <person name="Dougan E. K."/>
            <person name="Rhodes N."/>
            <person name="Thang M."/>
            <person name="Chan C."/>
        </authorList>
    </citation>
    <scope>NUCLEOTIDE SEQUENCE</scope>
</reference>
<name>A0A813JXA1_POLGL</name>
<gene>
    <name evidence="1" type="ORF">PGLA2088_LOCUS24290</name>
</gene>